<dbReference type="SUPFAM" id="SSF81301">
    <property type="entry name" value="Nucleotidyltransferase"/>
    <property type="match status" value="1"/>
</dbReference>
<sequence length="526" mass="58820">MEFLRQWWKDVGQKVAVTELYLFGSSIYEGGRQFDSRRSDLDLVTLMPDSAKDAVSRFEWIRTIGEQKKALELQLIQVLQRPNAGEPIVSLVSVTAEEIAADIHKSKAPRFFAGNDFMRLSDMQLMQGLPGAGRAGSQPEPISQALQFAQELRSKYLSVPATGGVKELVWSSMDDAMPKTVMRSAAQIAAHREQHTSDAERFDVNVGLNYFDDYVFRRRHENPLYRELNAWLAARSGGRGKRTDLQPDMHLFMGEVIFDLALSASSLNESANTAGSKTEPLTKVEVTEQPALAVEFQIGRNGLLVGQEDILKAAIGEAGFNLRWQNRPYFEVAMPEKELEDEIAECQAKGDAASRSRRIELLDEKRWQALRRNDLQRGFEVLIYYQVPLFPDAETRMHGMILAMQSYALLCHEKGNSGATAFGGSLVAVNIALEHTSLPATIGFGLPSKKLKTYLREMFDEPNVLRLAAENPPLLTIPGDLIAIHYIPLLIKSIVDTLSASTDIVNTVDTYVEHACQLRYWSVGVR</sequence>
<proteinExistence type="predicted"/>
<comment type="caution">
    <text evidence="2">The sequence shown here is derived from an EMBL/GenBank/DDBJ whole genome shotgun (WGS) entry which is preliminary data.</text>
</comment>
<evidence type="ECO:0000259" key="1">
    <source>
        <dbReference type="Pfam" id="PF20697"/>
    </source>
</evidence>
<protein>
    <recommendedName>
        <fullName evidence="1">Pol beta superfamily nucleotidyltransferase in conflict systems domain-containing protein</fullName>
    </recommendedName>
</protein>
<dbReference type="Pfam" id="PF20697">
    <property type="entry name" value="NTase-conflict"/>
    <property type="match status" value="1"/>
</dbReference>
<dbReference type="InterPro" id="IPR043519">
    <property type="entry name" value="NT_sf"/>
</dbReference>
<evidence type="ECO:0000313" key="2">
    <source>
        <dbReference type="EMBL" id="EIN00431.1"/>
    </source>
</evidence>
<name>A0ABN0FNP7_9BURK</name>
<gene>
    <name evidence="2" type="ORF">WQE_15411</name>
</gene>
<reference evidence="2 3" key="1">
    <citation type="journal article" date="2012" name="J. Bacteriol.">
        <title>Draft Genome Sequence of the Soil Bacterium Burkholderia terrae Strain BS001, Which Interacts with Fungal Surface Structures.</title>
        <authorList>
            <person name="Nazir R."/>
            <person name="Hansen M.A."/>
            <person name="Sorensen S."/>
            <person name="van Elsas J.D."/>
        </authorList>
    </citation>
    <scope>NUCLEOTIDE SEQUENCE [LARGE SCALE GENOMIC DNA]</scope>
    <source>
        <strain evidence="2 3">BS001</strain>
    </source>
</reference>
<accession>A0ABN0FNP7</accession>
<dbReference type="Proteomes" id="UP000004980">
    <property type="component" value="Unassembled WGS sequence"/>
</dbReference>
<evidence type="ECO:0000313" key="3">
    <source>
        <dbReference type="Proteomes" id="UP000004980"/>
    </source>
</evidence>
<feature type="domain" description="Pol beta superfamily nucleotidyltransferase in conflict systems" evidence="1">
    <location>
        <begin position="4"/>
        <end position="261"/>
    </location>
</feature>
<dbReference type="InterPro" id="IPR049153">
    <property type="entry name" value="NTase-conflict"/>
</dbReference>
<dbReference type="RefSeq" id="WP_007582263.1">
    <property type="nucleotide sequence ID" value="NZ_AKAU01000079.1"/>
</dbReference>
<keyword evidence="3" id="KW-1185">Reference proteome</keyword>
<organism evidence="2 3">
    <name type="scientific">Paraburkholderia hospita</name>
    <dbReference type="NCBI Taxonomy" id="169430"/>
    <lineage>
        <taxon>Bacteria</taxon>
        <taxon>Pseudomonadati</taxon>
        <taxon>Pseudomonadota</taxon>
        <taxon>Betaproteobacteria</taxon>
        <taxon>Burkholderiales</taxon>
        <taxon>Burkholderiaceae</taxon>
        <taxon>Paraburkholderia</taxon>
    </lineage>
</organism>
<dbReference type="EMBL" id="AKAU01000079">
    <property type="protein sequence ID" value="EIN00431.1"/>
    <property type="molecule type" value="Genomic_DNA"/>
</dbReference>